<feature type="transmembrane region" description="Helical" evidence="1">
    <location>
        <begin position="137"/>
        <end position="158"/>
    </location>
</feature>
<dbReference type="Pfam" id="PF12158">
    <property type="entry name" value="DUF3592"/>
    <property type="match status" value="1"/>
</dbReference>
<feature type="transmembrane region" description="Helical" evidence="1">
    <location>
        <begin position="12"/>
        <end position="38"/>
    </location>
</feature>
<gene>
    <name evidence="3" type="ORF">LCGC14_2675650</name>
</gene>
<sequence length="159" mass="18356">MAKKKKSETGSWFSFIVFVLFWCGVTWTISVSMAISAFERSSIINHFETVQGTIVSSELRTRTKDDEQTYSVSISYRYEVDGHSYTSDRYQIDPYQTSSRKNATKLIKDYPTDREVAVYYDPNDPSRAALHLEAPEYFGFLFIQPFLLVGLVLIWLCIS</sequence>
<evidence type="ECO:0000313" key="3">
    <source>
        <dbReference type="EMBL" id="KKK95156.1"/>
    </source>
</evidence>
<dbReference type="EMBL" id="LAZR01047036">
    <property type="protein sequence ID" value="KKK95156.1"/>
    <property type="molecule type" value="Genomic_DNA"/>
</dbReference>
<feature type="domain" description="DUF3592" evidence="2">
    <location>
        <begin position="50"/>
        <end position="131"/>
    </location>
</feature>
<reference evidence="3" key="1">
    <citation type="journal article" date="2015" name="Nature">
        <title>Complex archaea that bridge the gap between prokaryotes and eukaryotes.</title>
        <authorList>
            <person name="Spang A."/>
            <person name="Saw J.H."/>
            <person name="Jorgensen S.L."/>
            <person name="Zaremba-Niedzwiedzka K."/>
            <person name="Martijn J."/>
            <person name="Lind A.E."/>
            <person name="van Eijk R."/>
            <person name="Schleper C."/>
            <person name="Guy L."/>
            <person name="Ettema T.J."/>
        </authorList>
    </citation>
    <scope>NUCLEOTIDE SEQUENCE</scope>
</reference>
<dbReference type="InterPro" id="IPR021994">
    <property type="entry name" value="DUF3592"/>
</dbReference>
<keyword evidence="1" id="KW-1133">Transmembrane helix</keyword>
<proteinExistence type="predicted"/>
<accession>A0A0F9CEL9</accession>
<feature type="non-terminal residue" evidence="3">
    <location>
        <position position="159"/>
    </location>
</feature>
<dbReference type="AlphaFoldDB" id="A0A0F9CEL9"/>
<evidence type="ECO:0000256" key="1">
    <source>
        <dbReference type="SAM" id="Phobius"/>
    </source>
</evidence>
<organism evidence="3">
    <name type="scientific">marine sediment metagenome</name>
    <dbReference type="NCBI Taxonomy" id="412755"/>
    <lineage>
        <taxon>unclassified sequences</taxon>
        <taxon>metagenomes</taxon>
        <taxon>ecological metagenomes</taxon>
    </lineage>
</organism>
<name>A0A0F9CEL9_9ZZZZ</name>
<keyword evidence="1" id="KW-0472">Membrane</keyword>
<comment type="caution">
    <text evidence="3">The sequence shown here is derived from an EMBL/GenBank/DDBJ whole genome shotgun (WGS) entry which is preliminary data.</text>
</comment>
<keyword evidence="1" id="KW-0812">Transmembrane</keyword>
<evidence type="ECO:0000259" key="2">
    <source>
        <dbReference type="Pfam" id="PF12158"/>
    </source>
</evidence>
<protein>
    <recommendedName>
        <fullName evidence="2">DUF3592 domain-containing protein</fullName>
    </recommendedName>
</protein>